<feature type="region of interest" description="Disordered" evidence="1">
    <location>
        <begin position="145"/>
        <end position="181"/>
    </location>
</feature>
<accession>A0AAW1QG62</accession>
<keyword evidence="3" id="KW-1185">Reference proteome</keyword>
<evidence type="ECO:0000313" key="2">
    <source>
        <dbReference type="EMBL" id="KAK9820348.1"/>
    </source>
</evidence>
<evidence type="ECO:0000313" key="3">
    <source>
        <dbReference type="Proteomes" id="UP001489004"/>
    </source>
</evidence>
<sequence>MVPVQEEADPGLHPKSKATRRGPMDEMRQLVRILVKIIPHSVGFIATSDEGGGGNRISEEQIKHYLDYTLGEAPRPAWGVPGGWGEYMSGLFTWATGKEITKDQAMRCAKREPGRSWEAIESELNKLGIFPATWPLPLSKEGLGQAAECPVPQPVPNAGSKRAGDDHKPAPSSKRRNVGGAADLDSLPEVELWQRALGCLQAVRRRLGTSPPEQQPQLSQLKSDVRLVVDELIGPYTGAFSGQPSAQTLSFAMPVIVQGPNGQLQQAYQLQTATMPPQMSGFPMGSMPPQTGSGVMQSAAPPTSMMSGGQPPTSYQAASGPSSSQYLLSQPGSQSAFQAVHPASQQPSQQGGLERTSSGHEVTKPQVFRPNASRPTPGGQVTSGSIPPRVGSAGPDGMRTNSPGAEMQHMVQQAIDRQQQMNPLPHLGPGGLEGPRPDVPASPSTEDDGERGPGSLQGTGTSKRQAPPAGGANKGLPFGMVYRPQAIKPDPKGQQRTSPGGDFNMDDEHPAPAPEAQGMPSAASAPFQSLLMDPAMMANPTYAPPGFMPPSVTSGAPMQHQQGMGHPAYAVPGQPGMVQPNGFGVAGSAAAQADGAAYVLPPQTDLQAPPQQPASSGWMPSVSAMLQ</sequence>
<proteinExistence type="predicted"/>
<feature type="region of interest" description="Disordered" evidence="1">
    <location>
        <begin position="1"/>
        <end position="23"/>
    </location>
</feature>
<evidence type="ECO:0000256" key="1">
    <source>
        <dbReference type="SAM" id="MobiDB-lite"/>
    </source>
</evidence>
<feature type="region of interest" description="Disordered" evidence="1">
    <location>
        <begin position="276"/>
        <end position="403"/>
    </location>
</feature>
<comment type="caution">
    <text evidence="2">The sequence shown here is derived from an EMBL/GenBank/DDBJ whole genome shotgun (WGS) entry which is preliminary data.</text>
</comment>
<gene>
    <name evidence="2" type="ORF">WJX72_009310</name>
</gene>
<organism evidence="2 3">
    <name type="scientific">[Myrmecia] bisecta</name>
    <dbReference type="NCBI Taxonomy" id="41462"/>
    <lineage>
        <taxon>Eukaryota</taxon>
        <taxon>Viridiplantae</taxon>
        <taxon>Chlorophyta</taxon>
        <taxon>core chlorophytes</taxon>
        <taxon>Trebouxiophyceae</taxon>
        <taxon>Trebouxiales</taxon>
        <taxon>Trebouxiaceae</taxon>
        <taxon>Myrmecia</taxon>
    </lineage>
</organism>
<feature type="region of interest" description="Disordered" evidence="1">
    <location>
        <begin position="602"/>
        <end position="627"/>
    </location>
</feature>
<dbReference type="Proteomes" id="UP001489004">
    <property type="component" value="Unassembled WGS sequence"/>
</dbReference>
<dbReference type="EMBL" id="JALJOR010000003">
    <property type="protein sequence ID" value="KAK9820348.1"/>
    <property type="molecule type" value="Genomic_DNA"/>
</dbReference>
<protein>
    <submittedName>
        <fullName evidence="2">Uncharacterized protein</fullName>
    </submittedName>
</protein>
<feature type="compositionally biased region" description="Polar residues" evidence="1">
    <location>
        <begin position="288"/>
        <end position="356"/>
    </location>
</feature>
<name>A0AAW1QG62_9CHLO</name>
<feature type="region of interest" description="Disordered" evidence="1">
    <location>
        <begin position="421"/>
        <end position="522"/>
    </location>
</feature>
<reference evidence="2 3" key="1">
    <citation type="journal article" date="2024" name="Nat. Commun.">
        <title>Phylogenomics reveals the evolutionary origins of lichenization in chlorophyte algae.</title>
        <authorList>
            <person name="Puginier C."/>
            <person name="Libourel C."/>
            <person name="Otte J."/>
            <person name="Skaloud P."/>
            <person name="Haon M."/>
            <person name="Grisel S."/>
            <person name="Petersen M."/>
            <person name="Berrin J.G."/>
            <person name="Delaux P.M."/>
            <person name="Dal Grande F."/>
            <person name="Keller J."/>
        </authorList>
    </citation>
    <scope>NUCLEOTIDE SEQUENCE [LARGE SCALE GENOMIC DNA]</scope>
    <source>
        <strain evidence="2 3">SAG 2043</strain>
    </source>
</reference>
<dbReference type="AlphaFoldDB" id="A0AAW1QG62"/>